<gene>
    <name evidence="2" type="ORF">DA075_03195</name>
</gene>
<dbReference type="KEGG" id="mee:DA075_03195"/>
<feature type="region of interest" description="Disordered" evidence="1">
    <location>
        <begin position="1"/>
        <end position="23"/>
    </location>
</feature>
<dbReference type="RefSeq" id="WP_099951979.1">
    <property type="nucleotide sequence ID" value="NZ_CP028843.1"/>
</dbReference>
<reference evidence="2 3" key="1">
    <citation type="submission" date="2018-04" db="EMBL/GenBank/DDBJ databases">
        <title>Methylobacterium sp. PR1016A genome.</title>
        <authorList>
            <person name="Park W."/>
        </authorList>
    </citation>
    <scope>NUCLEOTIDE SEQUENCE [LARGE SCALE GENOMIC DNA]</scope>
    <source>
        <strain evidence="2 3">PR1016A</strain>
    </source>
</reference>
<accession>A0A2R4WEU1</accession>
<evidence type="ECO:0000313" key="3">
    <source>
        <dbReference type="Proteomes" id="UP000244755"/>
    </source>
</evidence>
<sequence>MSDGAFDSGLWPNPARGGDDAVSGGSLSLRRLREIEAVLGVSIDPASAAGPEQDGGRVFERQAIDLLRAFNRITDPEARRAVLRLVSAAAHEVAR</sequence>
<name>A0A2R4WEU1_9HYPH</name>
<protein>
    <submittedName>
        <fullName evidence="2">Uncharacterized protein</fullName>
    </submittedName>
</protein>
<dbReference type="EMBL" id="CP028843">
    <property type="protein sequence ID" value="AWB20063.1"/>
    <property type="molecule type" value="Genomic_DNA"/>
</dbReference>
<evidence type="ECO:0000256" key="1">
    <source>
        <dbReference type="SAM" id="MobiDB-lite"/>
    </source>
</evidence>
<keyword evidence="3" id="KW-1185">Reference proteome</keyword>
<evidence type="ECO:0000313" key="2">
    <source>
        <dbReference type="EMBL" id="AWB20063.1"/>
    </source>
</evidence>
<dbReference type="Proteomes" id="UP000244755">
    <property type="component" value="Chromosome 1"/>
</dbReference>
<dbReference type="OrthoDB" id="8001717at2"/>
<dbReference type="AlphaFoldDB" id="A0A2R4WEU1"/>
<organism evidence="2 3">
    <name type="scientific">Methylobacterium currus</name>
    <dbReference type="NCBI Taxonomy" id="2051553"/>
    <lineage>
        <taxon>Bacteria</taxon>
        <taxon>Pseudomonadati</taxon>
        <taxon>Pseudomonadota</taxon>
        <taxon>Alphaproteobacteria</taxon>
        <taxon>Hyphomicrobiales</taxon>
        <taxon>Methylobacteriaceae</taxon>
        <taxon>Methylobacterium</taxon>
    </lineage>
</organism>
<proteinExistence type="predicted"/>